<comment type="caution">
    <text evidence="2">The sequence shown here is derived from an EMBL/GenBank/DDBJ whole genome shotgun (WGS) entry which is preliminary data.</text>
</comment>
<feature type="chain" id="PRO_5045947949" evidence="1">
    <location>
        <begin position="24"/>
        <end position="442"/>
    </location>
</feature>
<protein>
    <submittedName>
        <fullName evidence="2">ABC transporter substrate-binding protein</fullName>
    </submittedName>
</protein>
<dbReference type="EMBL" id="BAAANO010000005">
    <property type="protein sequence ID" value="GAA1999972.1"/>
    <property type="molecule type" value="Genomic_DNA"/>
</dbReference>
<organism evidence="2 3">
    <name type="scientific">Brevibacterium samyangense</name>
    <dbReference type="NCBI Taxonomy" id="366888"/>
    <lineage>
        <taxon>Bacteria</taxon>
        <taxon>Bacillati</taxon>
        <taxon>Actinomycetota</taxon>
        <taxon>Actinomycetes</taxon>
        <taxon>Micrococcales</taxon>
        <taxon>Brevibacteriaceae</taxon>
        <taxon>Brevibacterium</taxon>
    </lineage>
</organism>
<reference evidence="3" key="1">
    <citation type="journal article" date="2019" name="Int. J. Syst. Evol. Microbiol.">
        <title>The Global Catalogue of Microorganisms (GCM) 10K type strain sequencing project: providing services to taxonomists for standard genome sequencing and annotation.</title>
        <authorList>
            <consortium name="The Broad Institute Genomics Platform"/>
            <consortium name="The Broad Institute Genome Sequencing Center for Infectious Disease"/>
            <person name="Wu L."/>
            <person name="Ma J."/>
        </authorList>
    </citation>
    <scope>NUCLEOTIDE SEQUENCE [LARGE SCALE GENOMIC DNA]</scope>
    <source>
        <strain evidence="3">JCM 14546</strain>
    </source>
</reference>
<dbReference type="InterPro" id="IPR050490">
    <property type="entry name" value="Bact_solute-bd_prot1"/>
</dbReference>
<accession>A0ABP5EJY1</accession>
<evidence type="ECO:0000256" key="1">
    <source>
        <dbReference type="SAM" id="SignalP"/>
    </source>
</evidence>
<keyword evidence="1" id="KW-0732">Signal</keyword>
<gene>
    <name evidence="2" type="ORF">GCM10009755_04600</name>
</gene>
<dbReference type="Gene3D" id="3.40.190.10">
    <property type="entry name" value="Periplasmic binding protein-like II"/>
    <property type="match status" value="1"/>
</dbReference>
<dbReference type="Pfam" id="PF13416">
    <property type="entry name" value="SBP_bac_8"/>
    <property type="match status" value="1"/>
</dbReference>
<name>A0ABP5EJY1_9MICO</name>
<dbReference type="CDD" id="cd14748">
    <property type="entry name" value="PBP2_UgpB"/>
    <property type="match status" value="1"/>
</dbReference>
<evidence type="ECO:0000313" key="3">
    <source>
        <dbReference type="Proteomes" id="UP001500755"/>
    </source>
</evidence>
<dbReference type="PROSITE" id="PS51257">
    <property type="entry name" value="PROKAR_LIPOPROTEIN"/>
    <property type="match status" value="1"/>
</dbReference>
<evidence type="ECO:0000313" key="2">
    <source>
        <dbReference type="EMBL" id="GAA1999972.1"/>
    </source>
</evidence>
<dbReference type="InterPro" id="IPR006059">
    <property type="entry name" value="SBP"/>
</dbReference>
<proteinExistence type="predicted"/>
<dbReference type="SUPFAM" id="SSF53850">
    <property type="entry name" value="Periplasmic binding protein-like II"/>
    <property type="match status" value="1"/>
</dbReference>
<dbReference type="PANTHER" id="PTHR43649">
    <property type="entry name" value="ARABINOSE-BINDING PROTEIN-RELATED"/>
    <property type="match status" value="1"/>
</dbReference>
<dbReference type="Proteomes" id="UP001500755">
    <property type="component" value="Unassembled WGS sequence"/>
</dbReference>
<dbReference type="RefSeq" id="WP_344306609.1">
    <property type="nucleotide sequence ID" value="NZ_BAAANO010000005.1"/>
</dbReference>
<keyword evidence="3" id="KW-1185">Reference proteome</keyword>
<feature type="signal peptide" evidence="1">
    <location>
        <begin position="1"/>
        <end position="23"/>
    </location>
</feature>
<sequence length="442" mass="47330">MSRTPRYLVGASALGVLALGLTACGPSVGATESDAAEVDYSSIEPAESISFWSNHPGGSMELEKEFIAGFTEETGIEVELVTAGANYEEVSQKFQTAQNSEDIGTMVVVSDATWFTNYANGSLLPVDDVMEAAGNDVSTYQQTLYDDYLYEDQHYGVPYSRSTTVFYYNKDHYAQAGLPDKAPETWEEFRANAEKLKEAGVAQSPFTFPPANDYPAWVLNNIIWGYGGGWSDEWDMSAMTSPETVEGVTFAQDLVQDGLANVSSGTMSDDFAAGATSMMIGSTGSLGGITEAADFEVGVGFLPAGPVESEKIVPTGGAGIGISAKASPEEQLAAAEFLAYLTNSENTATFSENTGYVPVRTDADMSAVYEQNPNFQVAVDQLNTKTRTQDYGRVLLPGGDLAIATALQEILTTDVDVTERLQAAQDEMTSLYENDLQPILEG</sequence>
<dbReference type="PANTHER" id="PTHR43649:SF30">
    <property type="entry name" value="ABC TRANSPORTER SUBSTRATE-BINDING PROTEIN"/>
    <property type="match status" value="1"/>
</dbReference>